<dbReference type="EMBL" id="AGNL01004955">
    <property type="protein sequence ID" value="EJK73005.1"/>
    <property type="molecule type" value="Genomic_DNA"/>
</dbReference>
<comment type="caution">
    <text evidence="2">The sequence shown here is derived from an EMBL/GenBank/DDBJ whole genome shotgun (WGS) entry which is preliminary data.</text>
</comment>
<feature type="non-terminal residue" evidence="2">
    <location>
        <position position="563"/>
    </location>
</feature>
<dbReference type="Proteomes" id="UP000266841">
    <property type="component" value="Unassembled WGS sequence"/>
</dbReference>
<name>K0T5P4_THAOC</name>
<gene>
    <name evidence="2" type="ORF">THAOC_05401</name>
</gene>
<evidence type="ECO:0000313" key="2">
    <source>
        <dbReference type="EMBL" id="EJK73005.1"/>
    </source>
</evidence>
<keyword evidence="3" id="KW-1185">Reference proteome</keyword>
<feature type="region of interest" description="Disordered" evidence="1">
    <location>
        <begin position="443"/>
        <end position="481"/>
    </location>
</feature>
<dbReference type="AlphaFoldDB" id="K0T5P4"/>
<protein>
    <submittedName>
        <fullName evidence="2">Uncharacterized protein</fullName>
    </submittedName>
</protein>
<feature type="compositionally biased region" description="Polar residues" evidence="1">
    <location>
        <begin position="394"/>
        <end position="403"/>
    </location>
</feature>
<feature type="compositionally biased region" description="Polar residues" evidence="1">
    <location>
        <begin position="459"/>
        <end position="480"/>
    </location>
</feature>
<evidence type="ECO:0000256" key="1">
    <source>
        <dbReference type="SAM" id="MobiDB-lite"/>
    </source>
</evidence>
<feature type="region of interest" description="Disordered" evidence="1">
    <location>
        <begin position="393"/>
        <end position="412"/>
    </location>
</feature>
<accession>K0T5P4</accession>
<sequence length="563" mass="62932">MQCQQPRIHLPYYDGLSDGYGFGKEEPKYFYARRDRHILLLPPGILEGCGMNAKSLNKLYVQDKTAGASLTEDGKTWAHKHWTLYPFIDREQWDELDRPYHKYEESDEHYLRFVLLFVNLLKKAKEASTSSILSLLQKPLQDEILKRFKEHVNDAMPDGSEPRTIDDVTSILFSGKAVEKINQGKWNEVFGNIFNVIGSLTYEGGIDWLTKAINDCFVNKMGFKVVLAPVTEECDHRRHSITKYLGTKLTNKLKENAKELSRARFGHMLVLDTVVPPVGSDDYKRKIAKKDLQVVYLNSPFIPSSRLPINEPHAREAAFAVTPCQPRQKKKNPASTQKVEPLAFFLKECRTNTHDHQKLLMGRIIDMRGSTNTTHEDILSLFDEVTKSHRGLMNGSSCDTTPAASVAENAGASTEGAHEDLFLQGVEGLGLLSSTTSLQVPCLPDASSPSAPSGFEAVSQRNTLGVSPESGSTSFETQHSTGDDIARLQASVARREHLFEQSRRVAAEKARLNKEADDDAAEKTRREKEAADAAEKARREKEAADAAEKTRREKEAADAAEKA</sequence>
<feature type="region of interest" description="Disordered" evidence="1">
    <location>
        <begin position="509"/>
        <end position="563"/>
    </location>
</feature>
<proteinExistence type="predicted"/>
<reference evidence="2 3" key="1">
    <citation type="journal article" date="2012" name="Genome Biol.">
        <title>Genome and low-iron response of an oceanic diatom adapted to chronic iron limitation.</title>
        <authorList>
            <person name="Lommer M."/>
            <person name="Specht M."/>
            <person name="Roy A.S."/>
            <person name="Kraemer L."/>
            <person name="Andreson R."/>
            <person name="Gutowska M.A."/>
            <person name="Wolf J."/>
            <person name="Bergner S.V."/>
            <person name="Schilhabel M.B."/>
            <person name="Klostermeier U.C."/>
            <person name="Beiko R.G."/>
            <person name="Rosenstiel P."/>
            <person name="Hippler M."/>
            <person name="Laroche J."/>
        </authorList>
    </citation>
    <scope>NUCLEOTIDE SEQUENCE [LARGE SCALE GENOMIC DNA]</scope>
    <source>
        <strain evidence="2 3">CCMP1005</strain>
    </source>
</reference>
<evidence type="ECO:0000313" key="3">
    <source>
        <dbReference type="Proteomes" id="UP000266841"/>
    </source>
</evidence>
<organism evidence="2 3">
    <name type="scientific">Thalassiosira oceanica</name>
    <name type="common">Marine diatom</name>
    <dbReference type="NCBI Taxonomy" id="159749"/>
    <lineage>
        <taxon>Eukaryota</taxon>
        <taxon>Sar</taxon>
        <taxon>Stramenopiles</taxon>
        <taxon>Ochrophyta</taxon>
        <taxon>Bacillariophyta</taxon>
        <taxon>Coscinodiscophyceae</taxon>
        <taxon>Thalassiosirophycidae</taxon>
        <taxon>Thalassiosirales</taxon>
        <taxon>Thalassiosiraceae</taxon>
        <taxon>Thalassiosira</taxon>
    </lineage>
</organism>